<dbReference type="InterPro" id="IPR029039">
    <property type="entry name" value="Flavoprotein-like_sf"/>
</dbReference>
<organism evidence="1 2">
    <name type="scientific">Tessaracoccus flavus</name>
    <dbReference type="NCBI Taxonomy" id="1610493"/>
    <lineage>
        <taxon>Bacteria</taxon>
        <taxon>Bacillati</taxon>
        <taxon>Actinomycetota</taxon>
        <taxon>Actinomycetes</taxon>
        <taxon>Propionibacteriales</taxon>
        <taxon>Propionibacteriaceae</taxon>
        <taxon>Tessaracoccus</taxon>
    </lineage>
</organism>
<dbReference type="Pfam" id="PF12724">
    <property type="entry name" value="Flavodoxin_5"/>
    <property type="match status" value="1"/>
</dbReference>
<protein>
    <submittedName>
        <fullName evidence="1">Uncharacterized protein</fullName>
    </submittedName>
</protein>
<dbReference type="OrthoDB" id="3731572at2"/>
<dbReference type="AlphaFoldDB" id="A0A1Q2CHS2"/>
<gene>
    <name evidence="1" type="ORF">RPIT_13320</name>
</gene>
<proteinExistence type="predicted"/>
<sequence>MATVLVAYATRGGTAHDIAEAVADVARDAGHDVTVADLRDKPHARADLVVVGSGVNAGSWYPEAVAWLARHTDTLRGTKVALFNACLNAADPAKREDSLAYNKVGVDRVGAVSSEAFAGRYVPHRVGWFRRVFLKTMQQQPQDHLDLDRVRAWAQGLLAQL</sequence>
<dbReference type="Proteomes" id="UP000188324">
    <property type="component" value="Chromosome"/>
</dbReference>
<accession>A0A1Q2CHS2</accession>
<dbReference type="EMBL" id="CP019605">
    <property type="protein sequence ID" value="AQP45669.1"/>
    <property type="molecule type" value="Genomic_DNA"/>
</dbReference>
<reference evidence="1 2" key="1">
    <citation type="journal article" date="2016" name="Int. J. Syst. Evol. Microbiol.">
        <title>Tessaracoccus flavus sp. nov., isolated from the drainage system of a lindane-producing factory.</title>
        <authorList>
            <person name="Kumari R."/>
            <person name="Singh P."/>
            <person name="Schumann P."/>
            <person name="Lal R."/>
        </authorList>
    </citation>
    <scope>NUCLEOTIDE SEQUENCE [LARGE SCALE GENOMIC DNA]</scope>
    <source>
        <strain evidence="1 2">RP1T</strain>
    </source>
</reference>
<evidence type="ECO:0000313" key="2">
    <source>
        <dbReference type="Proteomes" id="UP000188324"/>
    </source>
</evidence>
<dbReference type="RefSeq" id="WP_077343878.1">
    <property type="nucleotide sequence ID" value="NZ_CP019605.1"/>
</dbReference>
<keyword evidence="2" id="KW-1185">Reference proteome</keyword>
<dbReference type="STRING" id="1610493.RPIT_13320"/>
<dbReference type="KEGG" id="tfl:RPIT_13320"/>
<dbReference type="SUPFAM" id="SSF52218">
    <property type="entry name" value="Flavoproteins"/>
    <property type="match status" value="1"/>
</dbReference>
<dbReference type="InterPro" id="IPR026816">
    <property type="entry name" value="Flavodoxin_dom"/>
</dbReference>
<dbReference type="Gene3D" id="3.40.50.360">
    <property type="match status" value="1"/>
</dbReference>
<name>A0A1Q2CHS2_9ACTN</name>
<evidence type="ECO:0000313" key="1">
    <source>
        <dbReference type="EMBL" id="AQP45669.1"/>
    </source>
</evidence>